<keyword evidence="11" id="KW-0966">Cell projection</keyword>
<accession>A0A2N5Y6F1</accession>
<comment type="subcellular location">
    <subcellularLocation>
        <location evidence="1">Cell membrane</location>
        <topology evidence="1">Single-pass membrane protein</topology>
    </subcellularLocation>
</comment>
<gene>
    <name evidence="11" type="ORF">CWI75_00960</name>
</gene>
<dbReference type="EMBL" id="PKLZ01000001">
    <property type="protein sequence ID" value="PLW83957.1"/>
    <property type="molecule type" value="Genomic_DNA"/>
</dbReference>
<evidence type="ECO:0000256" key="4">
    <source>
        <dbReference type="ARBA" id="ARBA00022692"/>
    </source>
</evidence>
<evidence type="ECO:0000256" key="9">
    <source>
        <dbReference type="SAM" id="Phobius"/>
    </source>
</evidence>
<dbReference type="PANTHER" id="PTHR30329:SF20">
    <property type="entry name" value="EXPORTED PROTEIN"/>
    <property type="match status" value="1"/>
</dbReference>
<sequence length="280" mass="30406">MARKKRHEEHANHEAWAIPYGDLVTLLLAFFVVMYSISSVNEGKYRVLSDSMVAAFKGSPRSTQPIQIGDKRPAGSADQAQLGAIPPGTVSRSSFSLPPLPDAPADSGGGEARMEIMADDIRKALAELIELDQVRVRQTPLWVEVEINTDLLFPVGIAQVASAATPTLERLAEILQPLPNRVRIEGHTDDVPISTVRFPSNWELSAARASSVVRLFQERGVAPVRMAAIGLGEFSPVADNISTEGRNRNRRVTIIILASDRMPAEFVEDMAGDALTETAS</sequence>
<proteinExistence type="inferred from homology"/>
<dbReference type="InterPro" id="IPR036737">
    <property type="entry name" value="OmpA-like_sf"/>
</dbReference>
<dbReference type="Pfam" id="PF00691">
    <property type="entry name" value="OmpA"/>
    <property type="match status" value="1"/>
</dbReference>
<keyword evidence="4 9" id="KW-0812">Transmembrane</keyword>
<dbReference type="InterPro" id="IPR050330">
    <property type="entry name" value="Bact_OuterMem_StrucFunc"/>
</dbReference>
<dbReference type="Proteomes" id="UP000234845">
    <property type="component" value="Unassembled WGS sequence"/>
</dbReference>
<name>A0A2N5Y6F1_9GAMM</name>
<reference evidence="12" key="1">
    <citation type="submission" date="2017-11" db="EMBL/GenBank/DDBJ databases">
        <title>The draft genome sequence of Chromatocurvus sp. F02.</title>
        <authorList>
            <person name="Du Z.-J."/>
            <person name="Chang Y.-Q."/>
        </authorList>
    </citation>
    <scope>NUCLEOTIDE SEQUENCE [LARGE SCALE GENOMIC DNA]</scope>
    <source>
        <strain evidence="12">F02</strain>
    </source>
</reference>
<dbReference type="SUPFAM" id="SSF103088">
    <property type="entry name" value="OmpA-like"/>
    <property type="match status" value="1"/>
</dbReference>
<protein>
    <submittedName>
        <fullName evidence="11">Flagellar motor protein MotD</fullName>
    </submittedName>
</protein>
<feature type="region of interest" description="Disordered" evidence="8">
    <location>
        <begin position="60"/>
        <end position="81"/>
    </location>
</feature>
<comment type="similarity">
    <text evidence="2">Belongs to the MotB family.</text>
</comment>
<keyword evidence="11" id="KW-0969">Cilium</keyword>
<evidence type="ECO:0000256" key="5">
    <source>
        <dbReference type="ARBA" id="ARBA00022989"/>
    </source>
</evidence>
<dbReference type="NCBIfam" id="NF006541">
    <property type="entry name" value="PRK09038.1"/>
    <property type="match status" value="1"/>
</dbReference>
<dbReference type="InterPro" id="IPR025713">
    <property type="entry name" value="MotB-like_N_dom"/>
</dbReference>
<evidence type="ECO:0000256" key="3">
    <source>
        <dbReference type="ARBA" id="ARBA00022475"/>
    </source>
</evidence>
<feature type="domain" description="OmpA-like" evidence="10">
    <location>
        <begin position="140"/>
        <end position="260"/>
    </location>
</feature>
<dbReference type="GO" id="GO:0005886">
    <property type="term" value="C:plasma membrane"/>
    <property type="evidence" value="ECO:0007669"/>
    <property type="project" value="UniProtKB-SubCell"/>
</dbReference>
<evidence type="ECO:0000313" key="11">
    <source>
        <dbReference type="EMBL" id="PLW83957.1"/>
    </source>
</evidence>
<keyword evidence="6 7" id="KW-0472">Membrane</keyword>
<keyword evidence="5 9" id="KW-1133">Transmembrane helix</keyword>
<evidence type="ECO:0000256" key="2">
    <source>
        <dbReference type="ARBA" id="ARBA00008914"/>
    </source>
</evidence>
<evidence type="ECO:0000259" key="10">
    <source>
        <dbReference type="PROSITE" id="PS51123"/>
    </source>
</evidence>
<dbReference type="Pfam" id="PF13677">
    <property type="entry name" value="MotB_plug"/>
    <property type="match status" value="1"/>
</dbReference>
<feature type="transmembrane region" description="Helical" evidence="9">
    <location>
        <begin position="20"/>
        <end position="37"/>
    </location>
</feature>
<dbReference type="AlphaFoldDB" id="A0A2N5Y6F1"/>
<evidence type="ECO:0000256" key="7">
    <source>
        <dbReference type="PROSITE-ProRule" id="PRU00473"/>
    </source>
</evidence>
<dbReference type="RefSeq" id="WP_101519594.1">
    <property type="nucleotide sequence ID" value="NZ_PKLZ01000001.1"/>
</dbReference>
<organism evidence="11 12">
    <name type="scientific">Kineobactrum sediminis</name>
    <dbReference type="NCBI Taxonomy" id="1905677"/>
    <lineage>
        <taxon>Bacteria</taxon>
        <taxon>Pseudomonadati</taxon>
        <taxon>Pseudomonadota</taxon>
        <taxon>Gammaproteobacteria</taxon>
        <taxon>Cellvibrionales</taxon>
        <taxon>Halieaceae</taxon>
        <taxon>Kineobactrum</taxon>
    </lineage>
</organism>
<dbReference type="InterPro" id="IPR006665">
    <property type="entry name" value="OmpA-like"/>
</dbReference>
<dbReference type="CDD" id="cd07185">
    <property type="entry name" value="OmpA_C-like"/>
    <property type="match status" value="1"/>
</dbReference>
<keyword evidence="11" id="KW-0282">Flagellum</keyword>
<evidence type="ECO:0000256" key="6">
    <source>
        <dbReference type="ARBA" id="ARBA00023136"/>
    </source>
</evidence>
<dbReference type="PANTHER" id="PTHR30329">
    <property type="entry name" value="STATOR ELEMENT OF FLAGELLAR MOTOR COMPLEX"/>
    <property type="match status" value="1"/>
</dbReference>
<keyword evidence="3" id="KW-1003">Cell membrane</keyword>
<keyword evidence="12" id="KW-1185">Reference proteome</keyword>
<evidence type="ECO:0000256" key="8">
    <source>
        <dbReference type="SAM" id="MobiDB-lite"/>
    </source>
</evidence>
<evidence type="ECO:0000256" key="1">
    <source>
        <dbReference type="ARBA" id="ARBA00004162"/>
    </source>
</evidence>
<evidence type="ECO:0000313" key="12">
    <source>
        <dbReference type="Proteomes" id="UP000234845"/>
    </source>
</evidence>
<dbReference type="OrthoDB" id="9809186at2"/>
<dbReference type="PROSITE" id="PS51123">
    <property type="entry name" value="OMPA_2"/>
    <property type="match status" value="1"/>
</dbReference>
<dbReference type="Gene3D" id="3.30.1330.60">
    <property type="entry name" value="OmpA-like domain"/>
    <property type="match status" value="1"/>
</dbReference>
<comment type="caution">
    <text evidence="11">The sequence shown here is derived from an EMBL/GenBank/DDBJ whole genome shotgun (WGS) entry which is preliminary data.</text>
</comment>